<gene>
    <name evidence="5" type="ORF">B7Y86_00980</name>
</gene>
<dbReference type="AlphaFoldDB" id="A0A258HRS6"/>
<dbReference type="Pfam" id="PF25876">
    <property type="entry name" value="HH_MFP_RND"/>
    <property type="match status" value="1"/>
</dbReference>
<dbReference type="GO" id="GO:1990281">
    <property type="term" value="C:efflux pump complex"/>
    <property type="evidence" value="ECO:0007669"/>
    <property type="project" value="TreeGrafter"/>
</dbReference>
<keyword evidence="3" id="KW-1133">Transmembrane helix</keyword>
<keyword evidence="3" id="KW-0812">Transmembrane</keyword>
<dbReference type="Gene3D" id="1.10.287.470">
    <property type="entry name" value="Helix hairpin bin"/>
    <property type="match status" value="1"/>
</dbReference>
<keyword evidence="1" id="KW-0175">Coiled coil</keyword>
<dbReference type="SUPFAM" id="SSF111369">
    <property type="entry name" value="HlyD-like secretion proteins"/>
    <property type="match status" value="1"/>
</dbReference>
<dbReference type="GO" id="GO:0015562">
    <property type="term" value="F:efflux transmembrane transporter activity"/>
    <property type="evidence" value="ECO:0007669"/>
    <property type="project" value="TreeGrafter"/>
</dbReference>
<dbReference type="InterPro" id="IPR058624">
    <property type="entry name" value="MdtA-like_HH"/>
</dbReference>
<evidence type="ECO:0000313" key="6">
    <source>
        <dbReference type="Proteomes" id="UP000216147"/>
    </source>
</evidence>
<evidence type="ECO:0000256" key="1">
    <source>
        <dbReference type="SAM" id="Coils"/>
    </source>
</evidence>
<dbReference type="Proteomes" id="UP000216147">
    <property type="component" value="Unassembled WGS sequence"/>
</dbReference>
<dbReference type="EMBL" id="NCEQ01000001">
    <property type="protein sequence ID" value="OYX59033.1"/>
    <property type="molecule type" value="Genomic_DNA"/>
</dbReference>
<evidence type="ECO:0000259" key="4">
    <source>
        <dbReference type="Pfam" id="PF25876"/>
    </source>
</evidence>
<feature type="domain" description="Multidrug resistance protein MdtA-like alpha-helical hairpin" evidence="4">
    <location>
        <begin position="111"/>
        <end position="173"/>
    </location>
</feature>
<name>A0A258HRS6_9CAUL</name>
<reference evidence="5 6" key="1">
    <citation type="submission" date="2017-03" db="EMBL/GenBank/DDBJ databases">
        <title>Lifting the veil on microbial sulfur biogeochemistry in mining wastewaters.</title>
        <authorList>
            <person name="Kantor R.S."/>
            <person name="Colenbrander Nelson T."/>
            <person name="Marshall S."/>
            <person name="Bennett D."/>
            <person name="Apte S."/>
            <person name="Camacho D."/>
            <person name="Thomas B.C."/>
            <person name="Warren L.A."/>
            <person name="Banfield J.F."/>
        </authorList>
    </citation>
    <scope>NUCLEOTIDE SEQUENCE [LARGE SCALE GENOMIC DNA]</scope>
    <source>
        <strain evidence="5">32-68-21</strain>
    </source>
</reference>
<organism evidence="5 6">
    <name type="scientific">Brevundimonas subvibrioides</name>
    <dbReference type="NCBI Taxonomy" id="74313"/>
    <lineage>
        <taxon>Bacteria</taxon>
        <taxon>Pseudomonadati</taxon>
        <taxon>Pseudomonadota</taxon>
        <taxon>Alphaproteobacteria</taxon>
        <taxon>Caulobacterales</taxon>
        <taxon>Caulobacteraceae</taxon>
        <taxon>Brevundimonas</taxon>
    </lineage>
</organism>
<dbReference type="PANTHER" id="PTHR30469">
    <property type="entry name" value="MULTIDRUG RESISTANCE PROTEIN MDTA"/>
    <property type="match status" value="1"/>
</dbReference>
<feature type="transmembrane region" description="Helical" evidence="3">
    <location>
        <begin position="9"/>
        <end position="27"/>
    </location>
</feature>
<evidence type="ECO:0000256" key="3">
    <source>
        <dbReference type="SAM" id="Phobius"/>
    </source>
</evidence>
<evidence type="ECO:0000313" key="5">
    <source>
        <dbReference type="EMBL" id="OYX59033.1"/>
    </source>
</evidence>
<sequence length="340" mass="36368">MPAFLKNKWLWIGIVLIILLVVGFSFMRSQGEAKKAEAEQAEAQKVESPYAAIANGKVDIEGGIIQIAARRGGIVREVLVQEGDTVVAGQILARQEDDEARLALQTATADLASAQSQLNLIQVDIRTAQREYDRLERLVATNFVAAQRLDQARDAIAQAQARLGSQQAAVQTAGARRDQAAYNVELTVIRSPADGRIVRRYANPGAGASTLNVSNMFDLEPNAPRIARAEIVESDIPNVTTGQAVEITPEGDPSKVYVGTVLRRAAVFGARKLASDDPSQRSDERVVEVVVTAGDAPLLIGQRVLVKFMKPGQAAGAARTPTVGVPATRSMQTPEARAAS</sequence>
<feature type="region of interest" description="Disordered" evidence="2">
    <location>
        <begin position="316"/>
        <end position="340"/>
    </location>
</feature>
<accession>A0A258HRS6</accession>
<comment type="caution">
    <text evidence="5">The sequence shown here is derived from an EMBL/GenBank/DDBJ whole genome shotgun (WGS) entry which is preliminary data.</text>
</comment>
<evidence type="ECO:0000256" key="2">
    <source>
        <dbReference type="SAM" id="MobiDB-lite"/>
    </source>
</evidence>
<proteinExistence type="predicted"/>
<protein>
    <submittedName>
        <fullName evidence="5">Hemolysin secretion protein D</fullName>
    </submittedName>
</protein>
<feature type="coiled-coil region" evidence="1">
    <location>
        <begin position="111"/>
        <end position="169"/>
    </location>
</feature>
<dbReference type="Gene3D" id="2.40.50.100">
    <property type="match status" value="1"/>
</dbReference>
<dbReference type="PANTHER" id="PTHR30469:SF15">
    <property type="entry name" value="HLYD FAMILY OF SECRETION PROTEINS"/>
    <property type="match status" value="1"/>
</dbReference>
<keyword evidence="3" id="KW-0472">Membrane</keyword>
<dbReference type="Gene3D" id="2.40.30.170">
    <property type="match status" value="1"/>
</dbReference>